<dbReference type="GO" id="GO:0008237">
    <property type="term" value="F:metallopeptidase activity"/>
    <property type="evidence" value="ECO:0007669"/>
    <property type="project" value="UniProtKB-KW"/>
</dbReference>
<comment type="caution">
    <text evidence="7">The sequence shown here is derived from an EMBL/GenBank/DDBJ whole genome shotgun (WGS) entry which is preliminary data.</text>
</comment>
<dbReference type="NCBIfam" id="TIGR02256">
    <property type="entry name" value="ICE_VC0181"/>
    <property type="match status" value="1"/>
</dbReference>
<evidence type="ECO:0000313" key="7">
    <source>
        <dbReference type="EMBL" id="EFH5895672.1"/>
    </source>
</evidence>
<gene>
    <name evidence="8" type="ORF">C719_001713</name>
    <name evidence="7" type="ORF">GOP25_26465</name>
</gene>
<dbReference type="InterPro" id="IPR028090">
    <property type="entry name" value="JAB_dom_prok"/>
</dbReference>
<keyword evidence="1" id="KW-0645">Protease</keyword>
<evidence type="ECO:0000256" key="2">
    <source>
        <dbReference type="ARBA" id="ARBA00022723"/>
    </source>
</evidence>
<organism evidence="7 10">
    <name type="scientific">Escherichia coli</name>
    <dbReference type="NCBI Taxonomy" id="562"/>
    <lineage>
        <taxon>Bacteria</taxon>
        <taxon>Pseudomonadati</taxon>
        <taxon>Pseudomonadota</taxon>
        <taxon>Gammaproteobacteria</taxon>
        <taxon>Enterobacterales</taxon>
        <taxon>Enterobacteriaceae</taxon>
        <taxon>Escherichia</taxon>
    </lineage>
</organism>
<dbReference type="Proteomes" id="UP000527548">
    <property type="component" value="Unassembled WGS sequence"/>
</dbReference>
<evidence type="ECO:0000256" key="4">
    <source>
        <dbReference type="ARBA" id="ARBA00022833"/>
    </source>
</evidence>
<keyword evidence="2" id="KW-0479">Metal-binding</keyword>
<dbReference type="GO" id="GO:0046872">
    <property type="term" value="F:metal ion binding"/>
    <property type="evidence" value="ECO:0007669"/>
    <property type="project" value="UniProtKB-KW"/>
</dbReference>
<dbReference type="InterPro" id="IPR011952">
    <property type="entry name" value="CAP3"/>
</dbReference>
<keyword evidence="3" id="KW-0378">Hydrolase</keyword>
<evidence type="ECO:0000256" key="3">
    <source>
        <dbReference type="ARBA" id="ARBA00022801"/>
    </source>
</evidence>
<accession>A0A3J1GR98</accession>
<name>A0A3J1GR98_ECOLX</name>
<evidence type="ECO:0000313" key="10">
    <source>
        <dbReference type="Proteomes" id="UP000531813"/>
    </source>
</evidence>
<evidence type="ECO:0000313" key="8">
    <source>
        <dbReference type="EMBL" id="EFM0252541.1"/>
    </source>
</evidence>
<dbReference type="EMBL" id="AASWIS010000074">
    <property type="protein sequence ID" value="EFH5895672.1"/>
    <property type="molecule type" value="Genomic_DNA"/>
</dbReference>
<proteinExistence type="predicted"/>
<dbReference type="Gene3D" id="3.40.140.10">
    <property type="entry name" value="Cytidine Deaminase, domain 2"/>
    <property type="match status" value="1"/>
</dbReference>
<keyword evidence="4" id="KW-0862">Zinc</keyword>
<evidence type="ECO:0000256" key="1">
    <source>
        <dbReference type="ARBA" id="ARBA00022670"/>
    </source>
</evidence>
<dbReference type="Pfam" id="PF14464">
    <property type="entry name" value="Prok-JAB"/>
    <property type="match status" value="1"/>
</dbReference>
<evidence type="ECO:0000313" key="9">
    <source>
        <dbReference type="Proteomes" id="UP000527548"/>
    </source>
</evidence>
<dbReference type="PIRSF" id="PIRSF028170">
    <property type="entry name" value="CHP02256"/>
    <property type="match status" value="1"/>
</dbReference>
<feature type="domain" description="JAB" evidence="6">
    <location>
        <begin position="31"/>
        <end position="133"/>
    </location>
</feature>
<dbReference type="SMR" id="A0A3J1GR98"/>
<dbReference type="EMBL" id="AATJOC010000004">
    <property type="protein sequence ID" value="EFM0252541.1"/>
    <property type="molecule type" value="Genomic_DNA"/>
</dbReference>
<dbReference type="SUPFAM" id="SSF102712">
    <property type="entry name" value="JAB1/MPN domain"/>
    <property type="match status" value="1"/>
</dbReference>
<evidence type="ECO:0000259" key="6">
    <source>
        <dbReference type="Pfam" id="PF14464"/>
    </source>
</evidence>
<reference evidence="7 10" key="1">
    <citation type="submission" date="2019-12" db="EMBL/GenBank/DDBJ databases">
        <authorList>
            <consortium name="GenomeTrakr network: Whole genome sequencing for foodborne pathogen traceback"/>
        </authorList>
    </citation>
    <scope>NUCLEOTIDE SEQUENCE [LARGE SCALE GENOMIC DNA]</scope>
    <source>
        <strain evidence="8 9">AZ-TG73163</strain>
        <strain evidence="7 10">PSU-2243</strain>
    </source>
</reference>
<dbReference type="GO" id="GO:0006508">
    <property type="term" value="P:proteolysis"/>
    <property type="evidence" value="ECO:0007669"/>
    <property type="project" value="UniProtKB-KW"/>
</dbReference>
<evidence type="ECO:0000256" key="5">
    <source>
        <dbReference type="ARBA" id="ARBA00023049"/>
    </source>
</evidence>
<sequence>MNMNELVFIDDFDNHVVIMSEVVMRLNSYRQTHYTSTESGGTLIGERRGQHLVITHISEPGQDDVRNRTGLERKGIHHQQKVNDLFQQSNGFIVYLGEWHTHPEDFPHPSFIDIKSWVMGIVATEPMIMLIVGRKDIWIGKKIKNDIKKLKKKMVS</sequence>
<keyword evidence="5" id="KW-0482">Metalloprotease</keyword>
<dbReference type="Proteomes" id="UP000531813">
    <property type="component" value="Unassembled WGS sequence"/>
</dbReference>
<protein>
    <submittedName>
        <fullName evidence="7">Peptidase</fullName>
    </submittedName>
</protein>
<dbReference type="AlphaFoldDB" id="A0A3J1GR98"/>